<evidence type="ECO:0000313" key="17">
    <source>
        <dbReference type="EMBL" id="QGA12314.1"/>
    </source>
</evidence>
<dbReference type="Gene3D" id="3.30.565.10">
    <property type="entry name" value="Histidine kinase-like ATPase, C-terminal domain"/>
    <property type="match status" value="1"/>
</dbReference>
<dbReference type="SMART" id="SM00388">
    <property type="entry name" value="HisKA"/>
    <property type="match status" value="1"/>
</dbReference>
<keyword evidence="8" id="KW-0418">Kinase</keyword>
<evidence type="ECO:0000256" key="7">
    <source>
        <dbReference type="ARBA" id="ARBA00022741"/>
    </source>
</evidence>
<dbReference type="SUPFAM" id="SSF55874">
    <property type="entry name" value="ATPase domain of HSP90 chaperone/DNA topoisomerase II/histidine kinase"/>
    <property type="match status" value="1"/>
</dbReference>
<keyword evidence="10 13" id="KW-1133">Transmembrane helix</keyword>
<evidence type="ECO:0000256" key="1">
    <source>
        <dbReference type="ARBA" id="ARBA00000085"/>
    </source>
</evidence>
<evidence type="ECO:0000256" key="10">
    <source>
        <dbReference type="ARBA" id="ARBA00022989"/>
    </source>
</evidence>
<dbReference type="EC" id="2.7.13.3" evidence="3"/>
<dbReference type="GO" id="GO:0000155">
    <property type="term" value="F:phosphorelay sensor kinase activity"/>
    <property type="evidence" value="ECO:0007669"/>
    <property type="project" value="InterPro"/>
</dbReference>
<keyword evidence="11" id="KW-0902">Two-component regulatory system</keyword>
<dbReference type="RefSeq" id="WP_153373408.1">
    <property type="nucleotide sequence ID" value="NZ_CP045650.1"/>
</dbReference>
<evidence type="ECO:0000256" key="13">
    <source>
        <dbReference type="SAM" id="Phobius"/>
    </source>
</evidence>
<feature type="domain" description="Histidine kinase" evidence="14">
    <location>
        <begin position="227"/>
        <end position="438"/>
    </location>
</feature>
<evidence type="ECO:0000256" key="4">
    <source>
        <dbReference type="ARBA" id="ARBA00022553"/>
    </source>
</evidence>
<dbReference type="PROSITE" id="PS50109">
    <property type="entry name" value="HIS_KIN"/>
    <property type="match status" value="1"/>
</dbReference>
<evidence type="ECO:0000259" key="14">
    <source>
        <dbReference type="PROSITE" id="PS50109"/>
    </source>
</evidence>
<dbReference type="InterPro" id="IPR005467">
    <property type="entry name" value="His_kinase_dom"/>
</dbReference>
<dbReference type="InterPro" id="IPR003660">
    <property type="entry name" value="HAMP_dom"/>
</dbReference>
<keyword evidence="5" id="KW-0808">Transferase</keyword>
<keyword evidence="9" id="KW-0067">ATP-binding</keyword>
<evidence type="ECO:0000256" key="11">
    <source>
        <dbReference type="ARBA" id="ARBA00023012"/>
    </source>
</evidence>
<evidence type="ECO:0000256" key="8">
    <source>
        <dbReference type="ARBA" id="ARBA00022777"/>
    </source>
</evidence>
<dbReference type="Gene3D" id="1.10.287.130">
    <property type="match status" value="1"/>
</dbReference>
<evidence type="ECO:0000256" key="9">
    <source>
        <dbReference type="ARBA" id="ARBA00022840"/>
    </source>
</evidence>
<dbReference type="InterPro" id="IPR004358">
    <property type="entry name" value="Sig_transdc_His_kin-like_C"/>
</dbReference>
<evidence type="ECO:0000256" key="3">
    <source>
        <dbReference type="ARBA" id="ARBA00012438"/>
    </source>
</evidence>
<dbReference type="InterPro" id="IPR036097">
    <property type="entry name" value="HisK_dim/P_sf"/>
</dbReference>
<dbReference type="Pfam" id="PF00512">
    <property type="entry name" value="HisKA"/>
    <property type="match status" value="1"/>
</dbReference>
<dbReference type="PRINTS" id="PR00344">
    <property type="entry name" value="BCTRLSENSOR"/>
</dbReference>
<proteinExistence type="predicted"/>
<keyword evidence="6 13" id="KW-0812">Transmembrane</keyword>
<feature type="transmembrane region" description="Helical" evidence="13">
    <location>
        <begin position="12"/>
        <end position="36"/>
    </location>
</feature>
<dbReference type="SMART" id="SM00387">
    <property type="entry name" value="HATPase_c"/>
    <property type="match status" value="1"/>
</dbReference>
<dbReference type="Proteomes" id="UP000327478">
    <property type="component" value="Chromosome"/>
</dbReference>
<evidence type="ECO:0000256" key="5">
    <source>
        <dbReference type="ARBA" id="ARBA00022679"/>
    </source>
</evidence>
<evidence type="ECO:0000256" key="6">
    <source>
        <dbReference type="ARBA" id="ARBA00022692"/>
    </source>
</evidence>
<dbReference type="GO" id="GO:0005524">
    <property type="term" value="F:ATP binding"/>
    <property type="evidence" value="ECO:0007669"/>
    <property type="project" value="UniProtKB-KW"/>
</dbReference>
<dbReference type="EMBL" id="WITK01000020">
    <property type="protein sequence ID" value="MQW92972.1"/>
    <property type="molecule type" value="Genomic_DNA"/>
</dbReference>
<gene>
    <name evidence="17" type="ORF">GFH30_08380</name>
    <name evidence="16" type="ORF">GHJ48_11330</name>
</gene>
<accession>A0A5Q0P6D9</accession>
<dbReference type="AlphaFoldDB" id="A0A5Q0P6D9"/>
<organism evidence="16 19">
    <name type="scientific">Acinetobacter wanghuae</name>
    <dbReference type="NCBI Taxonomy" id="2662362"/>
    <lineage>
        <taxon>Bacteria</taxon>
        <taxon>Pseudomonadati</taxon>
        <taxon>Pseudomonadota</taxon>
        <taxon>Gammaproteobacteria</taxon>
        <taxon>Moraxellales</taxon>
        <taxon>Moraxellaceae</taxon>
        <taxon>Acinetobacter</taxon>
    </lineage>
</organism>
<evidence type="ECO:0000259" key="15">
    <source>
        <dbReference type="PROSITE" id="PS50885"/>
    </source>
</evidence>
<comment type="subcellular location">
    <subcellularLocation>
        <location evidence="2">Membrane</location>
        <topology evidence="2">Multi-pass membrane protein</topology>
    </subcellularLocation>
</comment>
<dbReference type="GO" id="GO:0005886">
    <property type="term" value="C:plasma membrane"/>
    <property type="evidence" value="ECO:0007669"/>
    <property type="project" value="TreeGrafter"/>
</dbReference>
<evidence type="ECO:0000313" key="19">
    <source>
        <dbReference type="Proteomes" id="UP000480556"/>
    </source>
</evidence>
<dbReference type="InterPro" id="IPR003594">
    <property type="entry name" value="HATPase_dom"/>
</dbReference>
<dbReference type="InterPro" id="IPR036890">
    <property type="entry name" value="HATPase_C_sf"/>
</dbReference>
<keyword evidence="7" id="KW-0547">Nucleotide-binding</keyword>
<name>A0A5Q0P6D9_9GAMM</name>
<dbReference type="InterPro" id="IPR003661">
    <property type="entry name" value="HisK_dim/P_dom"/>
</dbReference>
<keyword evidence="12 13" id="KW-0472">Membrane</keyword>
<dbReference type="EMBL" id="CP045650">
    <property type="protein sequence ID" value="QGA12314.1"/>
    <property type="molecule type" value="Genomic_DNA"/>
</dbReference>
<protein>
    <recommendedName>
        <fullName evidence="3">histidine kinase</fullName>
        <ecNumber evidence="3">2.7.13.3</ecNumber>
    </recommendedName>
</protein>
<dbReference type="PANTHER" id="PTHR45436">
    <property type="entry name" value="SENSOR HISTIDINE KINASE YKOH"/>
    <property type="match status" value="1"/>
</dbReference>
<evidence type="ECO:0000256" key="2">
    <source>
        <dbReference type="ARBA" id="ARBA00004141"/>
    </source>
</evidence>
<sequence>MLKTISLQNKLIKNALLSSILAGLLGWCCLIGVTIYQSMNLHDEFMQEISEFLLGDVNQVKGNQIDDLSEEFDIEYALYLNDQLLTTSQSQHYIHPQDVAKSGYSFDYDHGRIIRIYTAENEQLHVKVVQPLHVRFEEVWQSILSFSLVLLLLWLIQLVILYILVKRQLKPLRDISQAISSKSALDLTPIDHPQPPIQELQPIVDQLNLMLKRVEQSILSEQRFTADASHELRSPLSAIQLRLQLLKRKYQQNEALSSDLTVIQADVRRGTAILENLLFLARLDPTDSIQTEMLNIDDLIQKTLSPYESALLEKNIQVQLYSQHIEIQAHQDFILICLRNLLENALKYTPEDGEIRIESGFDHPHCFIQIENSGEGLPADVVARLGERFYRVLGTDTQGSGLGLSIVKKIMDLHQADLLIESSPLGGLKVRLEFKRSILK</sequence>
<feature type="domain" description="HAMP" evidence="15">
    <location>
        <begin position="166"/>
        <end position="219"/>
    </location>
</feature>
<keyword evidence="18" id="KW-1185">Reference proteome</keyword>
<dbReference type="Pfam" id="PF02518">
    <property type="entry name" value="HATPase_c"/>
    <property type="match status" value="1"/>
</dbReference>
<feature type="transmembrane region" description="Helical" evidence="13">
    <location>
        <begin position="143"/>
        <end position="165"/>
    </location>
</feature>
<evidence type="ECO:0000313" key="16">
    <source>
        <dbReference type="EMBL" id="MQW92972.1"/>
    </source>
</evidence>
<dbReference type="SUPFAM" id="SSF47384">
    <property type="entry name" value="Homodimeric domain of signal transducing histidine kinase"/>
    <property type="match status" value="1"/>
</dbReference>
<keyword evidence="4" id="KW-0597">Phosphoprotein</keyword>
<dbReference type="Proteomes" id="UP000480556">
    <property type="component" value="Unassembled WGS sequence"/>
</dbReference>
<evidence type="ECO:0000313" key="18">
    <source>
        <dbReference type="Proteomes" id="UP000327478"/>
    </source>
</evidence>
<dbReference type="PROSITE" id="PS50885">
    <property type="entry name" value="HAMP"/>
    <property type="match status" value="1"/>
</dbReference>
<dbReference type="InterPro" id="IPR050428">
    <property type="entry name" value="TCS_sensor_his_kinase"/>
</dbReference>
<evidence type="ECO:0000256" key="12">
    <source>
        <dbReference type="ARBA" id="ARBA00023136"/>
    </source>
</evidence>
<dbReference type="CDD" id="cd00082">
    <property type="entry name" value="HisKA"/>
    <property type="match status" value="1"/>
</dbReference>
<comment type="catalytic activity">
    <reaction evidence="1">
        <text>ATP + protein L-histidine = ADP + protein N-phospho-L-histidine.</text>
        <dbReference type="EC" id="2.7.13.3"/>
    </reaction>
</comment>
<dbReference type="PANTHER" id="PTHR45436:SF14">
    <property type="entry name" value="SENSOR PROTEIN QSEC"/>
    <property type="match status" value="1"/>
</dbReference>
<reference evidence="18 19" key="1">
    <citation type="submission" date="2019-10" db="EMBL/GenBank/DDBJ databases">
        <authorList>
            <person name="Dong K."/>
        </authorList>
    </citation>
    <scope>NUCLEOTIDE SEQUENCE [LARGE SCALE GENOMIC DNA]</scope>
    <source>
        <strain evidence="17">Dk386</strain>
        <strain evidence="18">dk386</strain>
        <strain evidence="16">Dk771</strain>
        <strain evidence="19">dk771</strain>
    </source>
</reference>